<keyword evidence="4" id="KW-1185">Reference proteome</keyword>
<dbReference type="InterPro" id="IPR007138">
    <property type="entry name" value="ABM_dom"/>
</dbReference>
<dbReference type="KEGG" id="step:IC006_2183"/>
<evidence type="ECO:0000259" key="1">
    <source>
        <dbReference type="PROSITE" id="PS51725"/>
    </source>
</evidence>
<dbReference type="SUPFAM" id="SSF54909">
    <property type="entry name" value="Dimeric alpha+beta barrel"/>
    <property type="match status" value="1"/>
</dbReference>
<reference evidence="5" key="1">
    <citation type="submission" date="2018-09" db="EMBL/GenBank/DDBJ databases">
        <title>Complete Genome Sequencing of Sulfolobus sp. JCM 16834.</title>
        <authorList>
            <person name="Kato S."/>
            <person name="Itoh T."/>
            <person name="Ohkuma M."/>
        </authorList>
    </citation>
    <scope>NUCLEOTIDE SEQUENCE [LARGE SCALE GENOMIC DNA]</scope>
    <source>
        <strain evidence="5">IC-007</strain>
    </source>
</reference>
<evidence type="ECO:0000313" key="2">
    <source>
        <dbReference type="EMBL" id="BBG24849.1"/>
    </source>
</evidence>
<dbReference type="GeneID" id="41718507"/>
<dbReference type="Proteomes" id="UP000322983">
    <property type="component" value="Chromosome"/>
</dbReference>
<dbReference type="InterPro" id="IPR011008">
    <property type="entry name" value="Dimeric_a/b-barrel"/>
</dbReference>
<name>A0A510DXF0_9CREN</name>
<dbReference type="PANTHER" id="PTHR34474">
    <property type="entry name" value="SIGNAL TRANSDUCTION PROTEIN TRAP"/>
    <property type="match status" value="1"/>
</dbReference>
<dbReference type="Gene3D" id="3.30.70.100">
    <property type="match status" value="1"/>
</dbReference>
<dbReference type="RefSeq" id="WP_054846343.1">
    <property type="nucleotide sequence ID" value="NZ_AP018929.1"/>
</dbReference>
<dbReference type="PROSITE" id="PS51725">
    <property type="entry name" value="ABM"/>
    <property type="match status" value="1"/>
</dbReference>
<sequence>MINIGFYYTVKKGHEREFEEKFWDVVSTNVKGMTSAKLYRNVMNPQEYMIYTEWESLEAFRDFMKSEGYRETVDYGKSILEGVPSHKILQPLEETEVKA</sequence>
<organism evidence="2 4">
    <name type="scientific">Sulfuracidifex tepidarius</name>
    <dbReference type="NCBI Taxonomy" id="1294262"/>
    <lineage>
        <taxon>Archaea</taxon>
        <taxon>Thermoproteota</taxon>
        <taxon>Thermoprotei</taxon>
        <taxon>Sulfolobales</taxon>
        <taxon>Sulfolobaceae</taxon>
        <taxon>Sulfuracidifex</taxon>
    </lineage>
</organism>
<evidence type="ECO:0000313" key="3">
    <source>
        <dbReference type="EMBL" id="BBG27633.1"/>
    </source>
</evidence>
<dbReference type="EMBL" id="AP018930">
    <property type="protein sequence ID" value="BBG27633.1"/>
    <property type="molecule type" value="Genomic_DNA"/>
</dbReference>
<accession>A0A510DXF0</accession>
<protein>
    <recommendedName>
        <fullName evidence="1">ABM domain-containing protein</fullName>
    </recommendedName>
</protein>
<evidence type="ECO:0000313" key="5">
    <source>
        <dbReference type="Proteomes" id="UP000325030"/>
    </source>
</evidence>
<dbReference type="Proteomes" id="UP000325030">
    <property type="component" value="Chromosome"/>
</dbReference>
<dbReference type="InterPro" id="IPR050404">
    <property type="entry name" value="Heme-degrading_MO"/>
</dbReference>
<gene>
    <name evidence="2" type="ORF">IC006_2183</name>
    <name evidence="3" type="ORF">IC007_2187</name>
</gene>
<accession>A0A510E528</accession>
<dbReference type="Pfam" id="PF03992">
    <property type="entry name" value="ABM"/>
    <property type="match status" value="1"/>
</dbReference>
<dbReference type="STRING" id="1294262.GCA_001316085_02286"/>
<evidence type="ECO:0000313" key="4">
    <source>
        <dbReference type="Proteomes" id="UP000322983"/>
    </source>
</evidence>
<dbReference type="OrthoDB" id="8690at2157"/>
<dbReference type="EMBL" id="AP018929">
    <property type="protein sequence ID" value="BBG24849.1"/>
    <property type="molecule type" value="Genomic_DNA"/>
</dbReference>
<dbReference type="AlphaFoldDB" id="A0A510DXF0"/>
<dbReference type="PANTHER" id="PTHR34474:SF2">
    <property type="entry name" value="SIGNAL TRANSDUCTION PROTEIN TRAP"/>
    <property type="match status" value="1"/>
</dbReference>
<proteinExistence type="predicted"/>
<reference evidence="2 4" key="2">
    <citation type="journal article" date="2020" name="Int. J. Syst. Evol. Microbiol.">
        <title>Sulfuracidifex tepidarius gen. nov., sp. nov. and transfer of Sulfolobus metallicus Huber and Stetter 1992 to the genus Sulfuracidifex as Sulfuracidifex metallicus comb. nov.</title>
        <authorList>
            <person name="Itoh T."/>
            <person name="Miura T."/>
            <person name="Sakai H.D."/>
            <person name="Kato S."/>
            <person name="Ohkuma M."/>
            <person name="Takashina T."/>
        </authorList>
    </citation>
    <scope>NUCLEOTIDE SEQUENCE [LARGE SCALE GENOMIC DNA]</scope>
    <source>
        <strain evidence="2 4">IC-006</strain>
        <strain evidence="3">IC-007</strain>
    </source>
</reference>
<feature type="domain" description="ABM" evidence="1">
    <location>
        <begin position="2"/>
        <end position="88"/>
    </location>
</feature>